<dbReference type="HOGENOM" id="CLU_773925_0_0_1"/>
<evidence type="ECO:0000313" key="4">
    <source>
        <dbReference type="Proteomes" id="UP000030653"/>
    </source>
</evidence>
<dbReference type="OrthoDB" id="10520729at2759"/>
<feature type="chain" id="PRO_5004067205" evidence="2">
    <location>
        <begin position="21"/>
        <end position="358"/>
    </location>
</feature>
<evidence type="ECO:0000256" key="1">
    <source>
        <dbReference type="SAM" id="MobiDB-lite"/>
    </source>
</evidence>
<feature type="compositionally biased region" description="Low complexity" evidence="1">
    <location>
        <begin position="314"/>
        <end position="336"/>
    </location>
</feature>
<feature type="region of interest" description="Disordered" evidence="1">
    <location>
        <begin position="311"/>
        <end position="336"/>
    </location>
</feature>
<evidence type="ECO:0000313" key="3">
    <source>
        <dbReference type="EMBL" id="EJT99620.1"/>
    </source>
</evidence>
<keyword evidence="4" id="KW-1185">Reference proteome</keyword>
<organism evidence="3 4">
    <name type="scientific">Dacryopinax primogenitus (strain DJM 731)</name>
    <name type="common">Brown rot fungus</name>
    <dbReference type="NCBI Taxonomy" id="1858805"/>
    <lineage>
        <taxon>Eukaryota</taxon>
        <taxon>Fungi</taxon>
        <taxon>Dikarya</taxon>
        <taxon>Basidiomycota</taxon>
        <taxon>Agaricomycotina</taxon>
        <taxon>Dacrymycetes</taxon>
        <taxon>Dacrymycetales</taxon>
        <taxon>Dacrymycetaceae</taxon>
        <taxon>Dacryopinax</taxon>
    </lineage>
</organism>
<dbReference type="EMBL" id="JH795869">
    <property type="protein sequence ID" value="EJT99620.1"/>
    <property type="molecule type" value="Genomic_DNA"/>
</dbReference>
<dbReference type="GeneID" id="63688411"/>
<sequence>MLPSRLHLLSLAALFGLVTAQSSPTPCLLPSVSSFIMSAGAQVAEQSACPSWGIDNDPLYLVWPDPNDLVLIFLGNTSANGSWTAPVFLPDQLPVYGFGWMMYRPGSVQTGEGMFNFASELSPAFAILPSAMSSNTTTLRAGDIRLLEPTDVAMPYDRDALLYPEADRVVLQVPGGVNSTGQTVTLLLYHWLTPYPLIVLGEDVPLPAPGTQLEYMFDLSLSSTFPTGAWQVVLVPSMTEIELVLAASEPFVFPAENQGATGSVSLATAANTLSASATLTLSASSESTITRSINAPPSSLLSTLSPPIHSKTQTAALSGSPSPSSGSGSGSTSGALPTPGGGRLLLVVAGLWLLSLSL</sequence>
<name>M5FR99_DACPD</name>
<reference evidence="3 4" key="1">
    <citation type="journal article" date="2012" name="Science">
        <title>The Paleozoic origin of enzymatic lignin decomposition reconstructed from 31 fungal genomes.</title>
        <authorList>
            <person name="Floudas D."/>
            <person name="Binder M."/>
            <person name="Riley R."/>
            <person name="Barry K."/>
            <person name="Blanchette R.A."/>
            <person name="Henrissat B."/>
            <person name="Martinez A.T."/>
            <person name="Otillar R."/>
            <person name="Spatafora J.W."/>
            <person name="Yadav J.S."/>
            <person name="Aerts A."/>
            <person name="Benoit I."/>
            <person name="Boyd A."/>
            <person name="Carlson A."/>
            <person name="Copeland A."/>
            <person name="Coutinho P.M."/>
            <person name="de Vries R.P."/>
            <person name="Ferreira P."/>
            <person name="Findley K."/>
            <person name="Foster B."/>
            <person name="Gaskell J."/>
            <person name="Glotzer D."/>
            <person name="Gorecki P."/>
            <person name="Heitman J."/>
            <person name="Hesse C."/>
            <person name="Hori C."/>
            <person name="Igarashi K."/>
            <person name="Jurgens J.A."/>
            <person name="Kallen N."/>
            <person name="Kersten P."/>
            <person name="Kohler A."/>
            <person name="Kuees U."/>
            <person name="Kumar T.K.A."/>
            <person name="Kuo A."/>
            <person name="LaButti K."/>
            <person name="Larrondo L.F."/>
            <person name="Lindquist E."/>
            <person name="Ling A."/>
            <person name="Lombard V."/>
            <person name="Lucas S."/>
            <person name="Lundell T."/>
            <person name="Martin R."/>
            <person name="McLaughlin D.J."/>
            <person name="Morgenstern I."/>
            <person name="Morin E."/>
            <person name="Murat C."/>
            <person name="Nagy L.G."/>
            <person name="Nolan M."/>
            <person name="Ohm R.A."/>
            <person name="Patyshakuliyeva A."/>
            <person name="Rokas A."/>
            <person name="Ruiz-Duenas F.J."/>
            <person name="Sabat G."/>
            <person name="Salamov A."/>
            <person name="Samejima M."/>
            <person name="Schmutz J."/>
            <person name="Slot J.C."/>
            <person name="St John F."/>
            <person name="Stenlid J."/>
            <person name="Sun H."/>
            <person name="Sun S."/>
            <person name="Syed K."/>
            <person name="Tsang A."/>
            <person name="Wiebenga A."/>
            <person name="Young D."/>
            <person name="Pisabarro A."/>
            <person name="Eastwood D.C."/>
            <person name="Martin F."/>
            <person name="Cullen D."/>
            <person name="Grigoriev I.V."/>
            <person name="Hibbett D.S."/>
        </authorList>
    </citation>
    <scope>NUCLEOTIDE SEQUENCE [LARGE SCALE GENOMIC DNA]</scope>
    <source>
        <strain evidence="3 4">DJM-731 SS1</strain>
    </source>
</reference>
<dbReference type="RefSeq" id="XP_040626518.1">
    <property type="nucleotide sequence ID" value="XM_040773349.1"/>
</dbReference>
<protein>
    <submittedName>
        <fullName evidence="3">Uncharacterized protein</fullName>
    </submittedName>
</protein>
<evidence type="ECO:0000256" key="2">
    <source>
        <dbReference type="SAM" id="SignalP"/>
    </source>
</evidence>
<feature type="signal peptide" evidence="2">
    <location>
        <begin position="1"/>
        <end position="20"/>
    </location>
</feature>
<dbReference type="Proteomes" id="UP000030653">
    <property type="component" value="Unassembled WGS sequence"/>
</dbReference>
<proteinExistence type="predicted"/>
<keyword evidence="2" id="KW-0732">Signal</keyword>
<dbReference type="AlphaFoldDB" id="M5FR99"/>
<gene>
    <name evidence="3" type="ORF">DACRYDRAFT_23697</name>
</gene>
<accession>M5FR99</accession>